<dbReference type="Pfam" id="PF00196">
    <property type="entry name" value="GerE"/>
    <property type="match status" value="1"/>
</dbReference>
<evidence type="ECO:0000256" key="3">
    <source>
        <dbReference type="PROSITE-ProRule" id="PRU00169"/>
    </source>
</evidence>
<dbReference type="PRINTS" id="PR00038">
    <property type="entry name" value="HTHLUXR"/>
</dbReference>
<dbReference type="InterPro" id="IPR001789">
    <property type="entry name" value="Sig_transdc_resp-reg_receiver"/>
</dbReference>
<dbReference type="RefSeq" id="WP_376979949.1">
    <property type="nucleotide sequence ID" value="NZ_JBHLSV010000008.1"/>
</dbReference>
<dbReference type="InterPro" id="IPR058245">
    <property type="entry name" value="NreC/VraR/RcsB-like_REC"/>
</dbReference>
<dbReference type="CDD" id="cd17535">
    <property type="entry name" value="REC_NarL-like"/>
    <property type="match status" value="1"/>
</dbReference>
<feature type="compositionally biased region" description="Pro residues" evidence="4">
    <location>
        <begin position="153"/>
        <end position="169"/>
    </location>
</feature>
<dbReference type="Proteomes" id="UP001589793">
    <property type="component" value="Unassembled WGS sequence"/>
</dbReference>
<evidence type="ECO:0000256" key="1">
    <source>
        <dbReference type="ARBA" id="ARBA00022553"/>
    </source>
</evidence>
<comment type="caution">
    <text evidence="7">The sequence shown here is derived from an EMBL/GenBank/DDBJ whole genome shotgun (WGS) entry which is preliminary data.</text>
</comment>
<keyword evidence="2" id="KW-0238">DNA-binding</keyword>
<evidence type="ECO:0000259" key="5">
    <source>
        <dbReference type="PROSITE" id="PS50043"/>
    </source>
</evidence>
<sequence>MSIPVLICDDDPIVREALAMYLRSADDVDMIAAAGTAEEALSLLDGIAPQVVLMDLSMPGMGGLAGATAIRRDRPEISVLMLTTFGTDEQVREALALGAAGFLLKSAPAEALVAAVRAAAAGAGVVITPEVASALAREPAALAEGSAATAPAGAPPTSPPPAAPSPGPDGPGAAAPETTGAASPGEGPAAADPAADRPLPALTERELEVLHLLCRADTNTQIAAQLVLSESTVKKHVTSLMTKLGSASRLQIAVRAFELGLAEPPGPRA</sequence>
<name>A0ABV6RAJ6_9MICO</name>
<dbReference type="PANTHER" id="PTHR43214:SF43">
    <property type="entry name" value="TWO-COMPONENT RESPONSE REGULATOR"/>
    <property type="match status" value="1"/>
</dbReference>
<dbReference type="Gene3D" id="3.40.50.2300">
    <property type="match status" value="1"/>
</dbReference>
<dbReference type="InterPro" id="IPR011006">
    <property type="entry name" value="CheY-like_superfamily"/>
</dbReference>
<dbReference type="Gene3D" id="1.10.10.10">
    <property type="entry name" value="Winged helix-like DNA-binding domain superfamily/Winged helix DNA-binding domain"/>
    <property type="match status" value="1"/>
</dbReference>
<dbReference type="SUPFAM" id="SSF52172">
    <property type="entry name" value="CheY-like"/>
    <property type="match status" value="1"/>
</dbReference>
<feature type="compositionally biased region" description="Low complexity" evidence="4">
    <location>
        <begin position="171"/>
        <end position="196"/>
    </location>
</feature>
<dbReference type="PROSITE" id="PS50110">
    <property type="entry name" value="RESPONSE_REGULATORY"/>
    <property type="match status" value="1"/>
</dbReference>
<dbReference type="SMART" id="SM00448">
    <property type="entry name" value="REC"/>
    <property type="match status" value="1"/>
</dbReference>
<dbReference type="PROSITE" id="PS50043">
    <property type="entry name" value="HTH_LUXR_2"/>
    <property type="match status" value="1"/>
</dbReference>
<dbReference type="InterPro" id="IPR039420">
    <property type="entry name" value="WalR-like"/>
</dbReference>
<evidence type="ECO:0000256" key="2">
    <source>
        <dbReference type="ARBA" id="ARBA00023125"/>
    </source>
</evidence>
<protein>
    <submittedName>
        <fullName evidence="7">Response regulator</fullName>
    </submittedName>
</protein>
<evidence type="ECO:0000259" key="6">
    <source>
        <dbReference type="PROSITE" id="PS50110"/>
    </source>
</evidence>
<reference evidence="7 8" key="1">
    <citation type="submission" date="2024-09" db="EMBL/GenBank/DDBJ databases">
        <authorList>
            <person name="Sun Q."/>
            <person name="Mori K."/>
        </authorList>
    </citation>
    <scope>NUCLEOTIDE SEQUENCE [LARGE SCALE GENOMIC DNA]</scope>
    <source>
        <strain evidence="7 8">CICC 10874</strain>
    </source>
</reference>
<feature type="region of interest" description="Disordered" evidence="4">
    <location>
        <begin position="145"/>
        <end position="196"/>
    </location>
</feature>
<dbReference type="CDD" id="cd06170">
    <property type="entry name" value="LuxR_C_like"/>
    <property type="match status" value="1"/>
</dbReference>
<dbReference type="InterPro" id="IPR016032">
    <property type="entry name" value="Sig_transdc_resp-reg_C-effctor"/>
</dbReference>
<keyword evidence="1 3" id="KW-0597">Phosphoprotein</keyword>
<feature type="domain" description="Response regulatory" evidence="6">
    <location>
        <begin position="4"/>
        <end position="120"/>
    </location>
</feature>
<keyword evidence="8" id="KW-1185">Reference proteome</keyword>
<evidence type="ECO:0000256" key="4">
    <source>
        <dbReference type="SAM" id="MobiDB-lite"/>
    </source>
</evidence>
<dbReference type="SMART" id="SM00421">
    <property type="entry name" value="HTH_LUXR"/>
    <property type="match status" value="1"/>
</dbReference>
<evidence type="ECO:0000313" key="7">
    <source>
        <dbReference type="EMBL" id="MFC0674015.1"/>
    </source>
</evidence>
<gene>
    <name evidence="7" type="ORF">ACFFF6_08620</name>
</gene>
<dbReference type="SUPFAM" id="SSF46894">
    <property type="entry name" value="C-terminal effector domain of the bipartite response regulators"/>
    <property type="match status" value="1"/>
</dbReference>
<dbReference type="PANTHER" id="PTHR43214">
    <property type="entry name" value="TWO-COMPONENT RESPONSE REGULATOR"/>
    <property type="match status" value="1"/>
</dbReference>
<dbReference type="EMBL" id="JBHLSV010000008">
    <property type="protein sequence ID" value="MFC0674015.1"/>
    <property type="molecule type" value="Genomic_DNA"/>
</dbReference>
<accession>A0ABV6RAJ6</accession>
<organism evidence="7 8">
    <name type="scientific">Brachybacterium hainanense</name>
    <dbReference type="NCBI Taxonomy" id="1541174"/>
    <lineage>
        <taxon>Bacteria</taxon>
        <taxon>Bacillati</taxon>
        <taxon>Actinomycetota</taxon>
        <taxon>Actinomycetes</taxon>
        <taxon>Micrococcales</taxon>
        <taxon>Dermabacteraceae</taxon>
        <taxon>Brachybacterium</taxon>
    </lineage>
</organism>
<dbReference type="Pfam" id="PF00072">
    <property type="entry name" value="Response_reg"/>
    <property type="match status" value="1"/>
</dbReference>
<proteinExistence type="predicted"/>
<dbReference type="InterPro" id="IPR000792">
    <property type="entry name" value="Tscrpt_reg_LuxR_C"/>
</dbReference>
<dbReference type="InterPro" id="IPR036388">
    <property type="entry name" value="WH-like_DNA-bd_sf"/>
</dbReference>
<feature type="modified residue" description="4-aspartylphosphate" evidence="3">
    <location>
        <position position="55"/>
    </location>
</feature>
<evidence type="ECO:0000313" key="8">
    <source>
        <dbReference type="Proteomes" id="UP001589793"/>
    </source>
</evidence>
<feature type="domain" description="HTH luxR-type" evidence="5">
    <location>
        <begin position="195"/>
        <end position="260"/>
    </location>
</feature>